<organism evidence="3 4">
    <name type="scientific">Setaria digitata</name>
    <dbReference type="NCBI Taxonomy" id="48799"/>
    <lineage>
        <taxon>Eukaryota</taxon>
        <taxon>Metazoa</taxon>
        <taxon>Ecdysozoa</taxon>
        <taxon>Nematoda</taxon>
        <taxon>Chromadorea</taxon>
        <taxon>Rhabditida</taxon>
        <taxon>Spirurina</taxon>
        <taxon>Spiruromorpha</taxon>
        <taxon>Filarioidea</taxon>
        <taxon>Setariidae</taxon>
        <taxon>Setaria</taxon>
    </lineage>
</organism>
<evidence type="ECO:0000256" key="1">
    <source>
        <dbReference type="SAM" id="Coils"/>
    </source>
</evidence>
<sequence>MSSIPLMRRSQRLSSSFVCRHSCSALPPMNNNTIIPGSSNTNSSKDSGDKTERSFRRRRTTSFSKLSQFLQTGSVLGGSGSIQSALLDLSATGKLMTKIAESQRRGIESLAIWAHNAGNTAIDDVMQQTRQLYEIFIEKELQFARQYEHYVQQLQKIADAERAMKDEEEKVMYLEEKERKLEREVEKGVSFFKQRRGGDIYLLRQKLEQTKASREHAQRNLSDHRAEMEVVKMFRFRNGMQGIADSYQDFARSCAAIFNCQREIIEMVPAVSDQDVRHMVYCGTPLTKNRVDDLRRSLQRTMLANDSSPNSTTLVSRQCSELKQHVSRSERNSPPPPYTFPLFRNEVSAENEVGARYQVNYEGCQTCSHCGQSVQQSADYQLKRPALAGGDT</sequence>
<feature type="compositionally biased region" description="Polar residues" evidence="2">
    <location>
        <begin position="29"/>
        <end position="45"/>
    </location>
</feature>
<proteinExistence type="predicted"/>
<feature type="coiled-coil region" evidence="1">
    <location>
        <begin position="150"/>
        <end position="227"/>
    </location>
</feature>
<dbReference type="Gene3D" id="1.20.1270.60">
    <property type="entry name" value="Arfaptin homology (AH) domain/BAR domain"/>
    <property type="match status" value="1"/>
</dbReference>
<dbReference type="WBParaSite" id="sdigi.contig386.g7945.t1">
    <property type="protein sequence ID" value="sdigi.contig386.g7945.t1"/>
    <property type="gene ID" value="sdigi.contig386.g7945"/>
</dbReference>
<dbReference type="Proteomes" id="UP000887581">
    <property type="component" value="Unplaced"/>
</dbReference>
<dbReference type="AlphaFoldDB" id="A0A915PZ62"/>
<evidence type="ECO:0000313" key="3">
    <source>
        <dbReference type="Proteomes" id="UP000887581"/>
    </source>
</evidence>
<keyword evidence="3" id="KW-1185">Reference proteome</keyword>
<feature type="region of interest" description="Disordered" evidence="2">
    <location>
        <begin position="29"/>
        <end position="58"/>
    </location>
</feature>
<evidence type="ECO:0000256" key="2">
    <source>
        <dbReference type="SAM" id="MobiDB-lite"/>
    </source>
</evidence>
<dbReference type="InterPro" id="IPR027267">
    <property type="entry name" value="AH/BAR_dom_sf"/>
</dbReference>
<name>A0A915PZ62_9BILA</name>
<protein>
    <submittedName>
        <fullName evidence="4">F-BAR domain-containing protein</fullName>
    </submittedName>
</protein>
<keyword evidence="1" id="KW-0175">Coiled coil</keyword>
<accession>A0A915PZ62</accession>
<evidence type="ECO:0000313" key="4">
    <source>
        <dbReference type="WBParaSite" id="sdigi.contig386.g7945.t1"/>
    </source>
</evidence>
<reference evidence="4" key="1">
    <citation type="submission" date="2022-11" db="UniProtKB">
        <authorList>
            <consortium name="WormBaseParasite"/>
        </authorList>
    </citation>
    <scope>IDENTIFICATION</scope>
</reference>